<dbReference type="InterPro" id="IPR016174">
    <property type="entry name" value="Di-haem_cyt_TM"/>
</dbReference>
<dbReference type="GO" id="GO:0006397">
    <property type="term" value="P:mRNA processing"/>
    <property type="evidence" value="ECO:0007669"/>
    <property type="project" value="InterPro"/>
</dbReference>
<dbReference type="GO" id="GO:0016491">
    <property type="term" value="F:oxidoreductase activity"/>
    <property type="evidence" value="ECO:0007669"/>
    <property type="project" value="UniProtKB-UniRule"/>
</dbReference>
<dbReference type="Gene3D" id="1.20.810.10">
    <property type="entry name" value="Cytochrome Bc1 Complex, Chain C"/>
    <property type="match status" value="1"/>
</dbReference>
<evidence type="ECO:0000256" key="3">
    <source>
        <dbReference type="ARBA" id="ARBA00022448"/>
    </source>
</evidence>
<comment type="subcellular location">
    <subcellularLocation>
        <location evidence="1">Mitochondrion inner membrane</location>
        <topology evidence="1">Multi-pass membrane protein</topology>
    </subcellularLocation>
</comment>
<accession>Q0R4X8</accession>
<reference evidence="18" key="1">
    <citation type="submission" date="2005-07" db="EMBL/GenBank/DDBJ databases">
        <title>Four mitochondrial genes of the liverwort Pellia epiphylla contain six group II intron encoded maturase-like ORFs but no group I intron encoded LAGLIDADG endonuclease.</title>
        <authorList>
            <person name="Begu D."/>
            <person name="Araya A."/>
        </authorList>
    </citation>
    <scope>NUCLEOTIDE SEQUENCE</scope>
</reference>
<feature type="transmembrane region" description="Helical" evidence="15">
    <location>
        <begin position="228"/>
        <end position="250"/>
    </location>
</feature>
<keyword evidence="4" id="KW-0349">Heme</keyword>
<feature type="domain" description="Cytochrome b/b6 N-terminal region profile" evidence="16">
    <location>
        <begin position="1"/>
        <end position="213"/>
    </location>
</feature>
<evidence type="ECO:0000256" key="15">
    <source>
        <dbReference type="SAM" id="Phobius"/>
    </source>
</evidence>
<evidence type="ECO:0000256" key="6">
    <source>
        <dbReference type="ARBA" id="ARBA00022692"/>
    </source>
</evidence>
<dbReference type="GO" id="GO:0006122">
    <property type="term" value="P:mitochondrial electron transport, ubiquinol to cytochrome c"/>
    <property type="evidence" value="ECO:0007669"/>
    <property type="project" value="TreeGrafter"/>
</dbReference>
<keyword evidence="7" id="KW-0479">Metal-binding</keyword>
<geneLocation type="mitochondrion" evidence="18"/>
<evidence type="ECO:0000256" key="4">
    <source>
        <dbReference type="ARBA" id="ARBA00022617"/>
    </source>
</evidence>
<keyword evidence="12 18" id="KW-0496">Mitochondrion</keyword>
<dbReference type="PROSITE" id="PS51002">
    <property type="entry name" value="CYTB_NTER"/>
    <property type="match status" value="1"/>
</dbReference>
<keyword evidence="3" id="KW-0813">Transport</keyword>
<organism evidence="18">
    <name type="scientific">Pellia epiphylla</name>
    <dbReference type="NCBI Taxonomy" id="40340"/>
    <lineage>
        <taxon>Eukaryota</taxon>
        <taxon>Viridiplantae</taxon>
        <taxon>Streptophyta</taxon>
        <taxon>Embryophyta</taxon>
        <taxon>Marchantiophyta</taxon>
        <taxon>Jungermanniopsida</taxon>
        <taxon>Pelliidae</taxon>
        <taxon>Pelliales</taxon>
        <taxon>Pelliaceae</taxon>
        <taxon>Pellia</taxon>
    </lineage>
</organism>
<feature type="transmembrane region" description="Helical" evidence="15">
    <location>
        <begin position="144"/>
        <end position="167"/>
    </location>
</feature>
<protein>
    <recommendedName>
        <fullName evidence="2">Cytochrome b</fullName>
    </recommendedName>
</protein>
<dbReference type="InterPro" id="IPR005797">
    <property type="entry name" value="Cyt_b/b6_N"/>
</dbReference>
<proteinExistence type="predicted"/>
<dbReference type="SUPFAM" id="SSF81342">
    <property type="entry name" value="Transmembrane di-heme cytochromes"/>
    <property type="match status" value="1"/>
</dbReference>
<feature type="transmembrane region" description="Helical" evidence="15">
    <location>
        <begin position="115"/>
        <end position="137"/>
    </location>
</feature>
<evidence type="ECO:0000256" key="9">
    <source>
        <dbReference type="ARBA" id="ARBA00022982"/>
    </source>
</evidence>
<evidence type="ECO:0000256" key="1">
    <source>
        <dbReference type="ARBA" id="ARBA00004448"/>
    </source>
</evidence>
<dbReference type="CDD" id="cd00284">
    <property type="entry name" value="Cytochrome_b_N"/>
    <property type="match status" value="1"/>
</dbReference>
<dbReference type="SUPFAM" id="SSF56672">
    <property type="entry name" value="DNA/RNA polymerases"/>
    <property type="match status" value="1"/>
</dbReference>
<evidence type="ECO:0000256" key="2">
    <source>
        <dbReference type="ARBA" id="ARBA00013531"/>
    </source>
</evidence>
<dbReference type="PROSITE" id="PS51003">
    <property type="entry name" value="CYTB_CTER"/>
    <property type="match status" value="1"/>
</dbReference>
<dbReference type="GO" id="GO:0008121">
    <property type="term" value="F:quinol-cytochrome-c reductase activity"/>
    <property type="evidence" value="ECO:0007669"/>
    <property type="project" value="TreeGrafter"/>
</dbReference>
<feature type="transmembrane region" description="Helical" evidence="15">
    <location>
        <begin position="187"/>
        <end position="207"/>
    </location>
</feature>
<keyword evidence="6 15" id="KW-0812">Transmembrane</keyword>
<dbReference type="InterPro" id="IPR005798">
    <property type="entry name" value="Cyt_b/b6_C"/>
</dbReference>
<evidence type="ECO:0000256" key="5">
    <source>
        <dbReference type="ARBA" id="ARBA00022660"/>
    </source>
</evidence>
<dbReference type="CDD" id="cd01651">
    <property type="entry name" value="RT_G2_intron"/>
    <property type="match status" value="1"/>
</dbReference>
<evidence type="ECO:0000313" key="18">
    <source>
        <dbReference type="EMBL" id="AAZ29202.1"/>
    </source>
</evidence>
<evidence type="ECO:0000256" key="7">
    <source>
        <dbReference type="ARBA" id="ARBA00022723"/>
    </source>
</evidence>
<dbReference type="InterPro" id="IPR027387">
    <property type="entry name" value="Cytb/b6-like_sf"/>
</dbReference>
<name>Q0R4X8_9MARC</name>
<dbReference type="GO" id="GO:0005743">
    <property type="term" value="C:mitochondrial inner membrane"/>
    <property type="evidence" value="ECO:0007669"/>
    <property type="project" value="UniProtKB-SubCell"/>
</dbReference>
<keyword evidence="13 15" id="KW-0472">Membrane</keyword>
<dbReference type="PANTHER" id="PTHR19271">
    <property type="entry name" value="CYTOCHROME B"/>
    <property type="match status" value="1"/>
</dbReference>
<evidence type="ECO:0000256" key="8">
    <source>
        <dbReference type="ARBA" id="ARBA00022792"/>
    </source>
</evidence>
<dbReference type="GO" id="GO:0046872">
    <property type="term" value="F:metal ion binding"/>
    <property type="evidence" value="ECO:0007669"/>
    <property type="project" value="UniProtKB-KW"/>
</dbReference>
<dbReference type="EMBL" id="DQ116566">
    <property type="protein sequence ID" value="AAZ29202.1"/>
    <property type="molecule type" value="Genomic_DNA"/>
</dbReference>
<feature type="domain" description="Cytochrome b/b6 C-terminal region profile" evidence="17">
    <location>
        <begin position="214"/>
        <end position="275"/>
    </location>
</feature>
<sequence length="1132" mass="128321">MARRLSILKQPIFPALNNHLIDYPTPSNISYWWGFGSLAGPRLVIQILTGVFLAMHYTPHVDLAFLSVEHIMRDVKGGWLLRYMHANGASMFFIVVYPHFFRGLYYGSYASPRELVWCLGVVISLLMIITAFIGYVLPRGQMSFWGATVITSLASAIPVVGDTIVTWLWGGFSVDNATLNRFSSPHYLLPFIIAGASILHLAASHQYGSNNPLGINSSVDKIAFYPYIYVKDLVGWVAFAIFFSIFVSYAPNVLGHPDNYIPANPMSTPAHIVPERGSDPAISATGNRCLEGVEANPYRNWVSPRASSLGGKMLFVVPADTTPSRLLTMRGCLLPRRAVTSFCRTHASTPNSGGGKGPSEEGPNKTASPSCSQTGKCLLGRTTLSASDWLGPKQDWPGPRTPELISEASNKKALGLHGGAQQLEDEANPIHGQMGGAIKNYSKRRTPNQDLDVPLNPLEFFPHLAQLVEKQFIDGKYRHLVREIISKPEVLLTAYNNQSYFLRQKTACRSSHVEFVTEWLHAKKWFFHETGRKLREGTYEFYEPRRSSAGLRSRKEAPTPAVSFSSVITQDNFNIWAPREHKIIQEAFRMVLEIIYEPRFQDISHGLMNSKGGTHSALRDIKMWNPSWWLEFDIRGFTINKKILVSIISETIRDSRPESTLNQMWNAGAKIMVSNQCLLEARRFFTRKSGEAYISHPDQFIPRQTRRGDPKDPKGLEESRLLDAQEFDERPFFTSRGLVSFVMDQRVYRNIIPFFADDPLTNKDDPTNNRVYACRYADDIPMAVSGSKALAREVMERVSRFLRDVLEINPEKTRLGHSVVEKATFLGMSLYYPTSQQVCVRSSKYADKKAATRARKKYRGRVRKAALELSNGWEKGLKKLGEKLLVCALKRALKADGRKNLIKKQPEEYREDQKRRAAGIQQDAMMFFREQHSSVQQRSCDKLLDEGLLRLNKEVKTNSRYSKNNHRIQIYAPLSRILDKLRARGIINAEGRPTSVPVLATQDDVTITQWYGSVAHGFLSYYRCCDNSYKVKKVVDYQLRWSCLRTLSHKMKGVGKVIDKYNTHELRETAKPRVYFPTPTELRVMGKQFLVKSNNPTKSPLLEKSVVSTFPFLSICEAAPWHPKNAEREVYD</sequence>
<feature type="transmembrane region" description="Helical" evidence="15">
    <location>
        <begin position="80"/>
        <end position="100"/>
    </location>
</feature>
<keyword evidence="11" id="KW-0408">Iron</keyword>
<keyword evidence="8" id="KW-0999">Mitochondrion inner membrane</keyword>
<gene>
    <name evidence="18" type="primary">cob</name>
</gene>
<evidence type="ECO:0000256" key="11">
    <source>
        <dbReference type="ARBA" id="ARBA00023004"/>
    </source>
</evidence>
<keyword evidence="10 15" id="KW-1133">Transmembrane helix</keyword>
<dbReference type="InterPro" id="IPR024937">
    <property type="entry name" value="Domain_X"/>
</dbReference>
<dbReference type="AlphaFoldDB" id="Q0R4X8"/>
<evidence type="ECO:0000259" key="17">
    <source>
        <dbReference type="PROSITE" id="PS51003"/>
    </source>
</evidence>
<evidence type="ECO:0000256" key="12">
    <source>
        <dbReference type="ARBA" id="ARBA00023128"/>
    </source>
</evidence>
<evidence type="ECO:0000256" key="14">
    <source>
        <dbReference type="SAM" id="MobiDB-lite"/>
    </source>
</evidence>
<keyword evidence="5" id="KW-0679">Respiratory chain</keyword>
<feature type="region of interest" description="Disordered" evidence="14">
    <location>
        <begin position="345"/>
        <end position="374"/>
    </location>
</feature>
<evidence type="ECO:0000256" key="13">
    <source>
        <dbReference type="ARBA" id="ARBA00023136"/>
    </source>
</evidence>
<dbReference type="InterPro" id="IPR048259">
    <property type="entry name" value="Cytochrome_b_N_euk/bac"/>
</dbReference>
<evidence type="ECO:0000256" key="10">
    <source>
        <dbReference type="ARBA" id="ARBA00022989"/>
    </source>
</evidence>
<dbReference type="Pfam" id="PF00033">
    <property type="entry name" value="Cytochrome_B"/>
    <property type="match status" value="1"/>
</dbReference>
<dbReference type="InterPro" id="IPR043502">
    <property type="entry name" value="DNA/RNA_pol_sf"/>
</dbReference>
<dbReference type="Pfam" id="PF01348">
    <property type="entry name" value="Intron_maturas2"/>
    <property type="match status" value="1"/>
</dbReference>
<evidence type="ECO:0000259" key="16">
    <source>
        <dbReference type="PROSITE" id="PS51002"/>
    </source>
</evidence>
<keyword evidence="9" id="KW-0249">Electron transport</keyword>
<dbReference type="PANTHER" id="PTHR19271:SF16">
    <property type="entry name" value="CYTOCHROME B"/>
    <property type="match status" value="1"/>
</dbReference>